<dbReference type="OrthoDB" id="21254at2759"/>
<dbReference type="PANTHER" id="PTHR11842">
    <property type="entry name" value="MITOTIC SPINDLE ASSEMBLY CHECKPOINT PROTEIN MAD2"/>
    <property type="match status" value="1"/>
</dbReference>
<dbReference type="InterPro" id="IPR036570">
    <property type="entry name" value="HORMA_dom_sf"/>
</dbReference>
<dbReference type="Proteomes" id="UP000694866">
    <property type="component" value="Unplaced"/>
</dbReference>
<organism evidence="2 3">
    <name type="scientific">Fopius arisanus</name>
    <dbReference type="NCBI Taxonomy" id="64838"/>
    <lineage>
        <taxon>Eukaryota</taxon>
        <taxon>Metazoa</taxon>
        <taxon>Ecdysozoa</taxon>
        <taxon>Arthropoda</taxon>
        <taxon>Hexapoda</taxon>
        <taxon>Insecta</taxon>
        <taxon>Pterygota</taxon>
        <taxon>Neoptera</taxon>
        <taxon>Endopterygota</taxon>
        <taxon>Hymenoptera</taxon>
        <taxon>Apocrita</taxon>
        <taxon>Ichneumonoidea</taxon>
        <taxon>Braconidae</taxon>
        <taxon>Opiinae</taxon>
        <taxon>Fopius</taxon>
    </lineage>
</organism>
<dbReference type="RefSeq" id="XP_011305309.1">
    <property type="nucleotide sequence ID" value="XM_011307007.1"/>
</dbReference>
<evidence type="ECO:0000313" key="3">
    <source>
        <dbReference type="RefSeq" id="XP_011305309.1"/>
    </source>
</evidence>
<protein>
    <submittedName>
        <fullName evidence="3">Uncharacterized protein PolZ2 isoform X1</fullName>
    </submittedName>
</protein>
<dbReference type="SUPFAM" id="SSF56019">
    <property type="entry name" value="The spindle assembly checkpoint protein mad2"/>
    <property type="match status" value="1"/>
</dbReference>
<dbReference type="AlphaFoldDB" id="A0A9R1U1Z0"/>
<reference evidence="3" key="1">
    <citation type="submission" date="2025-08" db="UniProtKB">
        <authorList>
            <consortium name="RefSeq"/>
        </authorList>
    </citation>
    <scope>IDENTIFICATION</scope>
    <source>
        <strain evidence="3">USDA-PBARC FA_bdor</strain>
        <tissue evidence="3">Whole organism</tissue>
    </source>
</reference>
<dbReference type="PANTHER" id="PTHR11842:SF10">
    <property type="entry name" value="MITOTIC SPINDLE ASSEMBLY CHECKPOINT PROTEIN MAD2B"/>
    <property type="match status" value="1"/>
</dbReference>
<dbReference type="GeneID" id="105267871"/>
<dbReference type="Gene3D" id="3.30.900.10">
    <property type="entry name" value="HORMA domain"/>
    <property type="match status" value="1"/>
</dbReference>
<gene>
    <name evidence="3" type="primary">PolZ2</name>
</gene>
<evidence type="ECO:0000313" key="2">
    <source>
        <dbReference type="Proteomes" id="UP000694866"/>
    </source>
</evidence>
<keyword evidence="2" id="KW-1185">Reference proteome</keyword>
<evidence type="ECO:0000259" key="1">
    <source>
        <dbReference type="PROSITE" id="PS50815"/>
    </source>
</evidence>
<feature type="domain" description="HORMA" evidence="1">
    <location>
        <begin position="6"/>
        <end position="203"/>
    </location>
</feature>
<proteinExistence type="predicted"/>
<dbReference type="CTD" id="40677"/>
<dbReference type="KEGG" id="fas:105267871"/>
<sequence length="209" mass="23999">MRHTSEQKLHLLISNDFHSLIFISKYNLIHGSWITIIVLQKKKLYGTGIWICEHPEVKEYLKNILNAVREALTADITSIKSVNLIITDNQGILLEKFAFDLLKIQFDAKESDPYFLKTEESLRTLCLKFSMLDSYLKPLPEDSIFSIELDTHEAALVSLSENPKCEDFPWIIRTDNSIETSGRTSLLPLYTVRTDHLALQLFVIGDTKV</sequence>
<dbReference type="InterPro" id="IPR045091">
    <property type="entry name" value="Mad2-like"/>
</dbReference>
<name>A0A9R1U1Z0_9HYME</name>
<dbReference type="GO" id="GO:0016035">
    <property type="term" value="C:zeta DNA polymerase complex"/>
    <property type="evidence" value="ECO:0007669"/>
    <property type="project" value="TreeGrafter"/>
</dbReference>
<dbReference type="InterPro" id="IPR003511">
    <property type="entry name" value="HORMA_dom"/>
</dbReference>
<accession>A0A9R1U1Z0</accession>
<dbReference type="PROSITE" id="PS50815">
    <property type="entry name" value="HORMA"/>
    <property type="match status" value="1"/>
</dbReference>